<dbReference type="AlphaFoldDB" id="A0AAE6V574"/>
<accession>A0AAE6V574</accession>
<evidence type="ECO:0000259" key="1">
    <source>
        <dbReference type="Pfam" id="PF01471"/>
    </source>
</evidence>
<dbReference type="RefSeq" id="WP_082845209.1">
    <property type="nucleotide sequence ID" value="NZ_CP047186.1"/>
</dbReference>
<dbReference type="KEGG" id="rte:GSU10_01805"/>
<evidence type="ECO:0000313" key="3">
    <source>
        <dbReference type="EMBL" id="QHC54517.1"/>
    </source>
</evidence>
<dbReference type="Pfam" id="PF08924">
    <property type="entry name" value="Rv2525c_GlyHyd-like"/>
    <property type="match status" value="1"/>
</dbReference>
<feature type="domain" description="Rv2525c-like glycoside hydrolase-like" evidence="2">
    <location>
        <begin position="312"/>
        <end position="497"/>
    </location>
</feature>
<dbReference type="Pfam" id="PF01471">
    <property type="entry name" value="PG_binding_1"/>
    <property type="match status" value="1"/>
</dbReference>
<dbReference type="SUPFAM" id="SSF47090">
    <property type="entry name" value="PGBD-like"/>
    <property type="match status" value="1"/>
</dbReference>
<dbReference type="SUPFAM" id="SSF51445">
    <property type="entry name" value="(Trans)glycosidases"/>
    <property type="match status" value="1"/>
</dbReference>
<proteinExistence type="predicted"/>
<dbReference type="InterPro" id="IPR036366">
    <property type="entry name" value="PGBDSf"/>
</dbReference>
<dbReference type="Gene3D" id="1.10.101.10">
    <property type="entry name" value="PGBD-like superfamily/PGBD"/>
    <property type="match status" value="1"/>
</dbReference>
<dbReference type="CDD" id="cd06418">
    <property type="entry name" value="GH25_BacA-like"/>
    <property type="match status" value="1"/>
</dbReference>
<dbReference type="InterPro" id="IPR017853">
    <property type="entry name" value="GH"/>
</dbReference>
<gene>
    <name evidence="3" type="ORF">GSU10_01805</name>
</gene>
<organism evidence="3 4">
    <name type="scientific">Rathayibacter tanaceti</name>
    <dbReference type="NCBI Taxonomy" id="1671680"/>
    <lineage>
        <taxon>Bacteria</taxon>
        <taxon>Bacillati</taxon>
        <taxon>Actinomycetota</taxon>
        <taxon>Actinomycetes</taxon>
        <taxon>Micrococcales</taxon>
        <taxon>Microbacteriaceae</taxon>
        <taxon>Rathayibacter</taxon>
    </lineage>
</organism>
<feature type="domain" description="Peptidoglycan binding-like" evidence="1">
    <location>
        <begin position="233"/>
        <end position="285"/>
    </location>
</feature>
<name>A0AAE6V574_9MICO</name>
<reference evidence="4" key="1">
    <citation type="submission" date="2019-12" db="EMBL/GenBank/DDBJ databases">
        <title>Complete and draft genome sequences of new strains and members of some known species of the genus Rathayibacter isolated from plants.</title>
        <authorList>
            <person name="Tarlachkov S.V."/>
            <person name="Starodumova I.P."/>
            <person name="Dorofeeva L.V."/>
            <person name="Prisyazhnaya N.V."/>
            <person name="Leyn S."/>
            <person name="Zlamal J."/>
            <person name="Elan M."/>
            <person name="Osterman A.L."/>
            <person name="Nadler S."/>
            <person name="Subbotin S.A."/>
            <person name="Evtushenko L.I."/>
        </authorList>
    </citation>
    <scope>NUCLEOTIDE SEQUENCE [LARGE SCALE GENOMIC DNA]</scope>
    <source>
        <strain evidence="4">VKM Ac-2761</strain>
    </source>
</reference>
<dbReference type="InterPro" id="IPR002477">
    <property type="entry name" value="Peptidoglycan-bd-like"/>
</dbReference>
<dbReference type="InterPro" id="IPR015020">
    <property type="entry name" value="Rv2525c-like_Glyco_Hydro-like"/>
</dbReference>
<protein>
    <submittedName>
        <fullName evidence="3">DUF1906 domain-containing protein</fullName>
    </submittedName>
</protein>
<evidence type="ECO:0000313" key="4">
    <source>
        <dbReference type="Proteomes" id="UP000465031"/>
    </source>
</evidence>
<evidence type="ECO:0000259" key="2">
    <source>
        <dbReference type="Pfam" id="PF08924"/>
    </source>
</evidence>
<dbReference type="Proteomes" id="UP000465031">
    <property type="component" value="Chromosome"/>
</dbReference>
<dbReference type="Gene3D" id="3.20.20.80">
    <property type="entry name" value="Glycosidases"/>
    <property type="match status" value="1"/>
</dbReference>
<dbReference type="InterPro" id="IPR036365">
    <property type="entry name" value="PGBD-like_sf"/>
</dbReference>
<dbReference type="EMBL" id="CP047186">
    <property type="protein sequence ID" value="QHC54517.1"/>
    <property type="molecule type" value="Genomic_DNA"/>
</dbReference>
<sequence length="799" mass="85223">MSDPWVLKSQQWVNATYSGVPGFVPAPTNGLTGWGTMFALTRALQHELGITTLSDSFGSTTLSTLTTKFPSVTESTTNTNIKAIAQCALWCKGYLGSDYKEQFGPWDSVTKANVVAARVDLGLSAQAIIFPKLFKSLLTMDAYVQVFGGTSLIRSIQQSFNSRYIGRADFYVVPCDGIYSRDVQRGLMYALQYEIGMADGVANGSLGPATKMGLSSAAANVTQGSTDSTKYFVHLFQAALVFNDYSTGAYDGVFSSAMTTKVKAFQTFTLLSLSGRADFPTWASLLVSTGDPERSAKACDCITTITADRAATLKSLGYTTIGRYLTNTPNIPDATDKNIKPGELAVIKSAGMRVFPIFQEGGTGVEFFNASNGRNAARRAHVAAKSYGFAEDTVIYFAVDFDALEDEVYSNVVPHFQGIAAALKEIGSNYLVGVYGARNTCRIVSDAELADYSFVSGMSTGYSGNLGFSLPKNWAFDQIKEYMVGTGVGAINIDKDVMSGIDPAQVPPASSLSVNYEVFAYIDSLQQAAVDWLATGAAEPAGTTASMLVINYLRAGDDKYVINPLWTIIAGSVSAKFTTYVESSKKIARIKSMIEPSTLASAGNSRLYGLEHFGAAASAVVYNGVPTVTSAIVNLGDLGGWAGDLIQTQADFTKFGAGYNAEGFSKVFIGAFEESYPDNHFPWSDLLQDIDALLLGNKIRLSPTASFASLFRAYFGTGSTAGWRTRYSAFKALRFGSNYEKAIQIAGAPLVQTSDGTFNAARTAVLAAEGTVFGGVSDPDKAGLARGFILNLDGRVAAQ</sequence>